<name>A0A2S7SUP5_9BACT</name>
<organism evidence="2 3">
    <name type="scientific">Flavipsychrobacter stenotrophus</name>
    <dbReference type="NCBI Taxonomy" id="2077091"/>
    <lineage>
        <taxon>Bacteria</taxon>
        <taxon>Pseudomonadati</taxon>
        <taxon>Bacteroidota</taxon>
        <taxon>Chitinophagia</taxon>
        <taxon>Chitinophagales</taxon>
        <taxon>Chitinophagaceae</taxon>
        <taxon>Flavipsychrobacter</taxon>
    </lineage>
</organism>
<dbReference type="EMBL" id="PPSL01000003">
    <property type="protein sequence ID" value="PQJ10613.1"/>
    <property type="molecule type" value="Genomic_DNA"/>
</dbReference>
<dbReference type="Proteomes" id="UP000239872">
    <property type="component" value="Unassembled WGS sequence"/>
</dbReference>
<accession>A0A2S7SUP5</accession>
<comment type="caution">
    <text evidence="2">The sequence shown here is derived from an EMBL/GenBank/DDBJ whole genome shotgun (WGS) entry which is preliminary data.</text>
</comment>
<reference evidence="2 3" key="1">
    <citation type="submission" date="2018-01" db="EMBL/GenBank/DDBJ databases">
        <title>A novel member of the phylum Bacteroidetes isolated from glacier ice.</title>
        <authorList>
            <person name="Liu Q."/>
            <person name="Xin Y.-H."/>
        </authorList>
    </citation>
    <scope>NUCLEOTIDE SEQUENCE [LARGE SCALE GENOMIC DNA]</scope>
    <source>
        <strain evidence="2 3">RB1R16</strain>
    </source>
</reference>
<keyword evidence="3" id="KW-1185">Reference proteome</keyword>
<protein>
    <submittedName>
        <fullName evidence="2">Uncharacterized protein</fullName>
    </submittedName>
</protein>
<sequence>MVMARFSHGYNQLKRTTMPILQQVNNDDLKHKGDDPNVTDPQENEKEGNVFGKVFDAIFGDYKGDNSLSQGEPKSPAKTEGDEVVDEEVPKTPIPPAERPNDVKI</sequence>
<dbReference type="AlphaFoldDB" id="A0A2S7SUP5"/>
<evidence type="ECO:0000313" key="3">
    <source>
        <dbReference type="Proteomes" id="UP000239872"/>
    </source>
</evidence>
<evidence type="ECO:0000256" key="1">
    <source>
        <dbReference type="SAM" id="MobiDB-lite"/>
    </source>
</evidence>
<proteinExistence type="predicted"/>
<gene>
    <name evidence="2" type="ORF">CJD36_011615</name>
</gene>
<evidence type="ECO:0000313" key="2">
    <source>
        <dbReference type="EMBL" id="PQJ10613.1"/>
    </source>
</evidence>
<feature type="region of interest" description="Disordered" evidence="1">
    <location>
        <begin position="62"/>
        <end position="105"/>
    </location>
</feature>
<feature type="region of interest" description="Disordered" evidence="1">
    <location>
        <begin position="23"/>
        <end position="47"/>
    </location>
</feature>